<accession>A0A830GM81</accession>
<dbReference type="Gene3D" id="3.40.50.620">
    <property type="entry name" value="HUPs"/>
    <property type="match status" value="2"/>
</dbReference>
<dbReference type="CDD" id="cd00293">
    <property type="entry name" value="USP-like"/>
    <property type="match status" value="2"/>
</dbReference>
<proteinExistence type="inferred from homology"/>
<evidence type="ECO:0000313" key="4">
    <source>
        <dbReference type="Proteomes" id="UP000605784"/>
    </source>
</evidence>
<organism evidence="3 4">
    <name type="scientific">Haloarcula pellucida</name>
    <dbReference type="NCBI Taxonomy" id="1427151"/>
    <lineage>
        <taxon>Archaea</taxon>
        <taxon>Methanobacteriati</taxon>
        <taxon>Methanobacteriota</taxon>
        <taxon>Stenosarchaea group</taxon>
        <taxon>Halobacteria</taxon>
        <taxon>Halobacteriales</taxon>
        <taxon>Haloarculaceae</taxon>
        <taxon>Haloarcula</taxon>
    </lineage>
</organism>
<dbReference type="AlphaFoldDB" id="A0A830GM81"/>
<dbReference type="PANTHER" id="PTHR46268:SF6">
    <property type="entry name" value="UNIVERSAL STRESS PROTEIN UP12"/>
    <property type="match status" value="1"/>
</dbReference>
<protein>
    <recommendedName>
        <fullName evidence="2">UspA domain-containing protein</fullName>
    </recommendedName>
</protein>
<evidence type="ECO:0000259" key="2">
    <source>
        <dbReference type="Pfam" id="PF00582"/>
    </source>
</evidence>
<sequence>MYSTLIPVDEDENRALHQARYVASLADATTDVEATVLHVVSPGEVTRADTASFEAVDAAVAAAEHLTAADVTVTRRVADGSVPAAIVDTADELDSQEIVMGGRKRSGVANVLLGSTVHDVFVSTERPVTITGTGMVFGEGDRHVLVPVDKRRERALNQAEYVAQLPGVPESVTATVLYVYPHQDYAGAPPHDFGEIGAAVAAAEFLEERDVAVERVTVGGEVARKILATADDVDASSIVMGGRRRTGVQKVVMGSTAQDILLSSDRPVTITG</sequence>
<feature type="domain" description="UspA" evidence="2">
    <location>
        <begin position="5"/>
        <end position="130"/>
    </location>
</feature>
<reference evidence="3" key="1">
    <citation type="journal article" date="2014" name="Int. J. Syst. Evol. Microbiol.">
        <title>Complete genome sequence of Corynebacterium casei LMG S-19264T (=DSM 44701T), isolated from a smear-ripened cheese.</title>
        <authorList>
            <consortium name="US DOE Joint Genome Institute (JGI-PGF)"/>
            <person name="Walter F."/>
            <person name="Albersmeier A."/>
            <person name="Kalinowski J."/>
            <person name="Ruckert C."/>
        </authorList>
    </citation>
    <scope>NUCLEOTIDE SEQUENCE</scope>
    <source>
        <strain evidence="3">JCM 17820</strain>
    </source>
</reference>
<dbReference type="Pfam" id="PF00582">
    <property type="entry name" value="Usp"/>
    <property type="match status" value="2"/>
</dbReference>
<dbReference type="InterPro" id="IPR014729">
    <property type="entry name" value="Rossmann-like_a/b/a_fold"/>
</dbReference>
<dbReference type="Proteomes" id="UP000605784">
    <property type="component" value="Unassembled WGS sequence"/>
</dbReference>
<dbReference type="SUPFAM" id="SSF52402">
    <property type="entry name" value="Adenine nucleotide alpha hydrolases-like"/>
    <property type="match status" value="2"/>
</dbReference>
<gene>
    <name evidence="3" type="ORF">GCM10009030_21200</name>
</gene>
<dbReference type="RefSeq" id="WP_188997269.1">
    <property type="nucleotide sequence ID" value="NZ_BMOU01000003.1"/>
</dbReference>
<dbReference type="EMBL" id="BMOU01000003">
    <property type="protein sequence ID" value="GGN94646.1"/>
    <property type="molecule type" value="Genomic_DNA"/>
</dbReference>
<name>A0A830GM81_9EURY</name>
<evidence type="ECO:0000313" key="3">
    <source>
        <dbReference type="EMBL" id="GGN94646.1"/>
    </source>
</evidence>
<keyword evidence="4" id="KW-1185">Reference proteome</keyword>
<dbReference type="InterPro" id="IPR006016">
    <property type="entry name" value="UspA"/>
</dbReference>
<feature type="domain" description="UspA" evidence="2">
    <location>
        <begin position="142"/>
        <end position="270"/>
    </location>
</feature>
<comment type="caution">
    <text evidence="3">The sequence shown here is derived from an EMBL/GenBank/DDBJ whole genome shotgun (WGS) entry which is preliminary data.</text>
</comment>
<evidence type="ECO:0000256" key="1">
    <source>
        <dbReference type="ARBA" id="ARBA00008791"/>
    </source>
</evidence>
<dbReference type="PANTHER" id="PTHR46268">
    <property type="entry name" value="STRESS RESPONSE PROTEIN NHAX"/>
    <property type="match status" value="1"/>
</dbReference>
<reference evidence="3" key="2">
    <citation type="submission" date="2020-09" db="EMBL/GenBank/DDBJ databases">
        <authorList>
            <person name="Sun Q."/>
            <person name="Ohkuma M."/>
        </authorList>
    </citation>
    <scope>NUCLEOTIDE SEQUENCE</scope>
    <source>
        <strain evidence="3">JCM 17820</strain>
    </source>
</reference>
<comment type="similarity">
    <text evidence="1">Belongs to the universal stress protein A family.</text>
</comment>